<comment type="caution">
    <text evidence="1">The sequence shown here is derived from an EMBL/GenBank/DDBJ whole genome shotgun (WGS) entry which is preliminary data.</text>
</comment>
<dbReference type="Proteomes" id="UP000077202">
    <property type="component" value="Unassembled WGS sequence"/>
</dbReference>
<gene>
    <name evidence="1" type="ORF">AXG93_167s1180</name>
</gene>
<organism evidence="1 2">
    <name type="scientific">Marchantia polymorpha subsp. ruderalis</name>
    <dbReference type="NCBI Taxonomy" id="1480154"/>
    <lineage>
        <taxon>Eukaryota</taxon>
        <taxon>Viridiplantae</taxon>
        <taxon>Streptophyta</taxon>
        <taxon>Embryophyta</taxon>
        <taxon>Marchantiophyta</taxon>
        <taxon>Marchantiopsida</taxon>
        <taxon>Marchantiidae</taxon>
        <taxon>Marchantiales</taxon>
        <taxon>Marchantiaceae</taxon>
        <taxon>Marchantia</taxon>
    </lineage>
</organism>
<evidence type="ECO:0000313" key="2">
    <source>
        <dbReference type="Proteomes" id="UP000077202"/>
    </source>
</evidence>
<protein>
    <submittedName>
        <fullName evidence="1">Uncharacterized protein</fullName>
    </submittedName>
</protein>
<name>A0A176WNA5_MARPO</name>
<evidence type="ECO:0000313" key="1">
    <source>
        <dbReference type="EMBL" id="OAE34607.1"/>
    </source>
</evidence>
<sequence>MCIQTNELDPAVALLRSRSTKIPFQAPIVLGGVAATHPEKNAGQCEHVDIRLKAIKFDHSHRAATNPVMAAIRLVTTPSAGSEIEAADVPMGAGAGACTWPSCARATPTVDTATAAIKTLAAADRMVEAICRPVNELEALWHLSVGEVKRNQSLKVRGRRATEIWQLAAAILYYVRIIACLERTRIGLSNREESTNAAHCWRKLQKEIREIAAAGAEHCNARHGGELKRKVLIIIIIIIFRFSPPSVFSFESELLHIDAQSFRSVDSQSDTMASTMRSALAKVLVAAVAVSSVGLALAHEGHAHAPAPGPMGTSAASGLLPAPFVTSMIVAFTGRRGSWESFRNGGKGPSVSIGGTLTE</sequence>
<keyword evidence="2" id="KW-1185">Reference proteome</keyword>
<dbReference type="EMBL" id="LVLJ01000377">
    <property type="protein sequence ID" value="OAE34607.1"/>
    <property type="molecule type" value="Genomic_DNA"/>
</dbReference>
<proteinExistence type="predicted"/>
<accession>A0A176WNA5</accession>
<dbReference type="AlphaFoldDB" id="A0A176WNA5"/>
<reference evidence="1" key="1">
    <citation type="submission" date="2016-03" db="EMBL/GenBank/DDBJ databases">
        <title>Mechanisms controlling the formation of the plant cell surface in tip-growing cells are functionally conserved among land plants.</title>
        <authorList>
            <person name="Honkanen S."/>
            <person name="Jones V.A."/>
            <person name="Morieri G."/>
            <person name="Champion C."/>
            <person name="Hetherington A.J."/>
            <person name="Kelly S."/>
            <person name="Saint-Marcoux D."/>
            <person name="Proust H."/>
            <person name="Prescott H."/>
            <person name="Dolan L."/>
        </authorList>
    </citation>
    <scope>NUCLEOTIDE SEQUENCE [LARGE SCALE GENOMIC DNA]</scope>
    <source>
        <tissue evidence="1">Whole gametophyte</tissue>
    </source>
</reference>